<evidence type="ECO:0000256" key="2">
    <source>
        <dbReference type="ARBA" id="ARBA00001946"/>
    </source>
</evidence>
<evidence type="ECO:0000256" key="1">
    <source>
        <dbReference type="ARBA" id="ARBA00001936"/>
    </source>
</evidence>
<dbReference type="InterPro" id="IPR002058">
    <property type="entry name" value="PAP_assoc"/>
</dbReference>
<dbReference type="Pfam" id="PF03828">
    <property type="entry name" value="PAP_assoc"/>
    <property type="match status" value="1"/>
</dbReference>
<evidence type="ECO:0000256" key="4">
    <source>
        <dbReference type="ARBA" id="ARBA00022723"/>
    </source>
</evidence>
<feature type="domain" description="Poly(A) RNA polymerase mitochondrial-like central palm" evidence="8">
    <location>
        <begin position="171"/>
        <end position="323"/>
    </location>
</feature>
<evidence type="ECO:0000313" key="9">
    <source>
        <dbReference type="EMBL" id="CAE1297408.1"/>
    </source>
</evidence>
<keyword evidence="5" id="KW-0460">Magnesium</keyword>
<evidence type="ECO:0000259" key="6">
    <source>
        <dbReference type="Pfam" id="PF03828"/>
    </source>
</evidence>
<accession>A0A812DDC7</accession>
<dbReference type="PANTHER" id="PTHR12271">
    <property type="entry name" value="POLY A POLYMERASE CID PAP -RELATED"/>
    <property type="match status" value="1"/>
</dbReference>
<dbReference type="Gene3D" id="3.30.460.10">
    <property type="entry name" value="Beta Polymerase, domain 2"/>
    <property type="match status" value="1"/>
</dbReference>
<organism evidence="9 10">
    <name type="scientific">Acanthosepion pharaonis</name>
    <name type="common">Pharaoh cuttlefish</name>
    <name type="synonym">Sepia pharaonis</name>
    <dbReference type="NCBI Taxonomy" id="158019"/>
    <lineage>
        <taxon>Eukaryota</taxon>
        <taxon>Metazoa</taxon>
        <taxon>Spiralia</taxon>
        <taxon>Lophotrochozoa</taxon>
        <taxon>Mollusca</taxon>
        <taxon>Cephalopoda</taxon>
        <taxon>Coleoidea</taxon>
        <taxon>Decapodiformes</taxon>
        <taxon>Sepiida</taxon>
        <taxon>Sepiina</taxon>
        <taxon>Sepiidae</taxon>
        <taxon>Acanthosepion</taxon>
    </lineage>
</organism>
<feature type="domain" description="RL" evidence="7">
    <location>
        <begin position="49"/>
        <end position="117"/>
    </location>
</feature>
<comment type="cofactor">
    <cofactor evidence="2">
        <name>Mg(2+)</name>
        <dbReference type="ChEBI" id="CHEBI:18420"/>
    </cofactor>
</comment>
<dbReference type="PANTHER" id="PTHR12271:SF133">
    <property type="entry name" value="POLY(A) RNA POLYMERASE, MITOCHONDRIAL"/>
    <property type="match status" value="1"/>
</dbReference>
<dbReference type="CDD" id="cd05402">
    <property type="entry name" value="NT_PAP_TUTase"/>
    <property type="match status" value="1"/>
</dbReference>
<dbReference type="AlphaFoldDB" id="A0A812DDC7"/>
<dbReference type="GO" id="GO:0031123">
    <property type="term" value="P:RNA 3'-end processing"/>
    <property type="evidence" value="ECO:0007669"/>
    <property type="project" value="TreeGrafter"/>
</dbReference>
<keyword evidence="9" id="KW-0548">Nucleotidyltransferase</keyword>
<dbReference type="OrthoDB" id="6091075at2759"/>
<name>A0A812DDC7_ACAPH</name>
<keyword evidence="3 9" id="KW-0808">Transferase</keyword>
<evidence type="ECO:0000256" key="3">
    <source>
        <dbReference type="ARBA" id="ARBA00022679"/>
    </source>
</evidence>
<evidence type="ECO:0000313" key="10">
    <source>
        <dbReference type="Proteomes" id="UP000597762"/>
    </source>
</evidence>
<dbReference type="SUPFAM" id="SSF81631">
    <property type="entry name" value="PAP/OAS1 substrate-binding domain"/>
    <property type="match status" value="1"/>
</dbReference>
<dbReference type="Proteomes" id="UP000597762">
    <property type="component" value="Unassembled WGS sequence"/>
</dbReference>
<proteinExistence type="predicted"/>
<comment type="cofactor">
    <cofactor evidence="1">
        <name>Mn(2+)</name>
        <dbReference type="ChEBI" id="CHEBI:29035"/>
    </cofactor>
</comment>
<evidence type="ECO:0000259" key="8">
    <source>
        <dbReference type="Pfam" id="PF22600"/>
    </source>
</evidence>
<dbReference type="InterPro" id="IPR043519">
    <property type="entry name" value="NT_sf"/>
</dbReference>
<comment type="caution">
    <text evidence="9">The sequence shown here is derived from an EMBL/GenBank/DDBJ whole genome shotgun (WGS) entry which is preliminary data.</text>
</comment>
<dbReference type="EMBL" id="CAHIKZ030003196">
    <property type="protein sequence ID" value="CAE1297408.1"/>
    <property type="molecule type" value="Genomic_DNA"/>
</dbReference>
<feature type="domain" description="PAP-associated" evidence="6">
    <location>
        <begin position="405"/>
        <end position="443"/>
    </location>
</feature>
<gene>
    <name evidence="9" type="ORF">SPHA_51984</name>
</gene>
<evidence type="ECO:0000259" key="7">
    <source>
        <dbReference type="Pfam" id="PF17797"/>
    </source>
</evidence>
<dbReference type="Pfam" id="PF22600">
    <property type="entry name" value="MTPAP-like_central"/>
    <property type="match status" value="1"/>
</dbReference>
<reference evidence="9" key="1">
    <citation type="submission" date="2021-01" db="EMBL/GenBank/DDBJ databases">
        <authorList>
            <person name="Li R."/>
            <person name="Bekaert M."/>
        </authorList>
    </citation>
    <scope>NUCLEOTIDE SEQUENCE</scope>
    <source>
        <strain evidence="9">Farmed</strain>
    </source>
</reference>
<protein>
    <submittedName>
        <fullName evidence="9">MTPAP</fullName>
        <ecNumber evidence="9">2.7.7.19</ecNumber>
    </submittedName>
</protein>
<dbReference type="InterPro" id="IPR041252">
    <property type="entry name" value="RL"/>
</dbReference>
<dbReference type="SUPFAM" id="SSF81301">
    <property type="entry name" value="Nucleotidyltransferase"/>
    <property type="match status" value="1"/>
</dbReference>
<dbReference type="EC" id="2.7.7.19" evidence="9"/>
<dbReference type="InterPro" id="IPR054708">
    <property type="entry name" value="MTPAP-like_central"/>
</dbReference>
<dbReference type="Pfam" id="PF17797">
    <property type="entry name" value="RL"/>
    <property type="match status" value="1"/>
</dbReference>
<keyword evidence="4" id="KW-0479">Metal-binding</keyword>
<dbReference type="GO" id="GO:0046872">
    <property type="term" value="F:metal ion binding"/>
    <property type="evidence" value="ECO:0007669"/>
    <property type="project" value="UniProtKB-KW"/>
</dbReference>
<dbReference type="GO" id="GO:1990817">
    <property type="term" value="F:poly(A) RNA polymerase activity"/>
    <property type="evidence" value="ECO:0007669"/>
    <property type="project" value="UniProtKB-EC"/>
</dbReference>
<keyword evidence="10" id="KW-1185">Reference proteome</keyword>
<sequence>MAVTMLSAWCRVICLRKYFSSVSYNKKYADLTIRPNPLSLSYSRAEESFQHLCVHRKNEAKRSILIDINNKADGDFVYKHCEQFGKIKTALHFRNKKDYMLIEFENEDCVSELLSTAGHFQNDQKVPAETRLLFLTRNGNIKYKGNPEAAPVFSIEHPPLFLSDFLATDSLSSQMQLLYQHLQLTDLGQRLRFFICSTLEDMLGGLFPHCHIYPFGSSINGVGRNDCDLDMILSLCPDKYQVKKSTLKFLTKRKQEDERSFSQRNLHVFAEMIENFIPSCVGVIPILNARVPIIKFQHEACGIECDLSLQNNSGLTMSKLIYLLGVMDPQVRPLIFTVRHWAKVNFLSHKNPGPWLSNFMYSILVICFLQLRSQPILPPLKNLLLTDSRSKAQKQILFNKVGTCNVGDLLQEFLYFYSDFDFMSTALSPLHGNCFPKPDYSPLYIENPLDTELNICKNVNERELVKLCEAMKVALWQLNHSGPSLLSIFQTEDSKRILKKRFSVKDLFPKQE</sequence>
<dbReference type="Gene3D" id="1.10.1410.10">
    <property type="match status" value="1"/>
</dbReference>
<evidence type="ECO:0000256" key="5">
    <source>
        <dbReference type="ARBA" id="ARBA00022842"/>
    </source>
</evidence>